<evidence type="ECO:0000256" key="1">
    <source>
        <dbReference type="SAM" id="MobiDB-lite"/>
    </source>
</evidence>
<feature type="compositionally biased region" description="Basic and acidic residues" evidence="1">
    <location>
        <begin position="62"/>
        <end position="72"/>
    </location>
</feature>
<evidence type="ECO:0000313" key="2">
    <source>
        <dbReference type="EMBL" id="CAE7065666.1"/>
    </source>
</evidence>
<dbReference type="EMBL" id="CAJNJQ010000248">
    <property type="protein sequence ID" value="CAE7065666.1"/>
    <property type="molecule type" value="Genomic_DNA"/>
</dbReference>
<feature type="compositionally biased region" description="Polar residues" evidence="1">
    <location>
        <begin position="1"/>
        <end position="10"/>
    </location>
</feature>
<protein>
    <submittedName>
        <fullName evidence="2">Uncharacterized protein</fullName>
    </submittedName>
</protein>
<feature type="non-terminal residue" evidence="2">
    <location>
        <position position="1"/>
    </location>
</feature>
<dbReference type="Proteomes" id="UP000663827">
    <property type="component" value="Unassembled WGS sequence"/>
</dbReference>
<evidence type="ECO:0000313" key="3">
    <source>
        <dbReference type="Proteomes" id="UP000663827"/>
    </source>
</evidence>
<feature type="compositionally biased region" description="Basic residues" evidence="1">
    <location>
        <begin position="46"/>
        <end position="56"/>
    </location>
</feature>
<accession>A0A8H3DXL6</accession>
<gene>
    <name evidence="2" type="ORF">RDB_LOCUS11330</name>
</gene>
<comment type="caution">
    <text evidence="2">The sequence shown here is derived from an EMBL/GenBank/DDBJ whole genome shotgun (WGS) entry which is preliminary data.</text>
</comment>
<reference evidence="2" key="1">
    <citation type="submission" date="2021-01" db="EMBL/GenBank/DDBJ databases">
        <authorList>
            <person name="Kaushik A."/>
        </authorList>
    </citation>
    <scope>NUCLEOTIDE SEQUENCE</scope>
    <source>
        <strain evidence="2">AG5</strain>
    </source>
</reference>
<name>A0A8H3DXL6_9AGAM</name>
<feature type="compositionally biased region" description="Low complexity" evidence="1">
    <location>
        <begin position="74"/>
        <end position="90"/>
    </location>
</feature>
<proteinExistence type="predicted"/>
<sequence length="181" mass="20438">MLSSTSTSLAIPTPTGVANLIQPQPGSESSDSDDSDDEKEPVPARLARRKVFKRRLAATEDGATKKVFDRQKLRPLSLSPRSQPRNPRSPSDIDRSHPDLETHIRHAHARRTHATSALLKRKPEGLNIEYVPIAPQTIDPKRFVSHSKRTRHLKTRSLFESDKQNITIKAQWKPKDDSDDE</sequence>
<organism evidence="2 3">
    <name type="scientific">Rhizoctonia solani</name>
    <dbReference type="NCBI Taxonomy" id="456999"/>
    <lineage>
        <taxon>Eukaryota</taxon>
        <taxon>Fungi</taxon>
        <taxon>Dikarya</taxon>
        <taxon>Basidiomycota</taxon>
        <taxon>Agaricomycotina</taxon>
        <taxon>Agaricomycetes</taxon>
        <taxon>Cantharellales</taxon>
        <taxon>Ceratobasidiaceae</taxon>
        <taxon>Rhizoctonia</taxon>
    </lineage>
</organism>
<feature type="region of interest" description="Disordered" evidence="1">
    <location>
        <begin position="1"/>
        <end position="100"/>
    </location>
</feature>
<feature type="compositionally biased region" description="Basic and acidic residues" evidence="1">
    <location>
        <begin position="91"/>
        <end position="100"/>
    </location>
</feature>
<feature type="compositionally biased region" description="Acidic residues" evidence="1">
    <location>
        <begin position="30"/>
        <end position="39"/>
    </location>
</feature>
<dbReference type="AlphaFoldDB" id="A0A8H3DXL6"/>